<dbReference type="AlphaFoldDB" id="A0A1G8KT60"/>
<comment type="cofactor">
    <cofactor evidence="1">
        <name>Mg(2+)</name>
        <dbReference type="ChEBI" id="CHEBI:18420"/>
    </cofactor>
</comment>
<evidence type="ECO:0000313" key="6">
    <source>
        <dbReference type="EMBL" id="SDI46552.1"/>
    </source>
</evidence>
<dbReference type="InterPro" id="IPR013341">
    <property type="entry name" value="Mandelate_racemase_N_dom"/>
</dbReference>
<accession>A0A1G8KT60</accession>
<keyword evidence="7" id="KW-1185">Reference proteome</keyword>
<keyword evidence="3" id="KW-0479">Metal-binding</keyword>
<organism evidence="6 7">
    <name type="scientific">Salipiger marinus</name>
    <dbReference type="NCBI Taxonomy" id="555512"/>
    <lineage>
        <taxon>Bacteria</taxon>
        <taxon>Pseudomonadati</taxon>
        <taxon>Pseudomonadota</taxon>
        <taxon>Alphaproteobacteria</taxon>
        <taxon>Rhodobacterales</taxon>
        <taxon>Roseobacteraceae</taxon>
        <taxon>Salipiger</taxon>
    </lineage>
</organism>
<dbReference type="SFLD" id="SFLDF00556">
    <property type="entry name" value="4R-hydroxyproline_betaine_2-ep"/>
    <property type="match status" value="1"/>
</dbReference>
<dbReference type="PANTHER" id="PTHR48080">
    <property type="entry name" value="D-GALACTONATE DEHYDRATASE-RELATED"/>
    <property type="match status" value="1"/>
</dbReference>
<evidence type="ECO:0000256" key="3">
    <source>
        <dbReference type="ARBA" id="ARBA00022723"/>
    </source>
</evidence>
<dbReference type="EMBL" id="FNEJ01000005">
    <property type="protein sequence ID" value="SDI46552.1"/>
    <property type="molecule type" value="Genomic_DNA"/>
</dbReference>
<dbReference type="PANTHER" id="PTHR48080:SF3">
    <property type="entry name" value="ENOLASE SUPERFAMILY MEMBER DDB_G0284701"/>
    <property type="match status" value="1"/>
</dbReference>
<dbReference type="Gene3D" id="3.30.390.10">
    <property type="entry name" value="Enolase-like, N-terminal domain"/>
    <property type="match status" value="1"/>
</dbReference>
<dbReference type="GO" id="GO:0009063">
    <property type="term" value="P:amino acid catabolic process"/>
    <property type="evidence" value="ECO:0007669"/>
    <property type="project" value="InterPro"/>
</dbReference>
<dbReference type="SUPFAM" id="SSF54826">
    <property type="entry name" value="Enolase N-terminal domain-like"/>
    <property type="match status" value="1"/>
</dbReference>
<feature type="domain" description="Mandelate racemase/muconate lactonizing enzyme C-terminal" evidence="5">
    <location>
        <begin position="142"/>
        <end position="237"/>
    </location>
</feature>
<reference evidence="6 7" key="1">
    <citation type="submission" date="2016-10" db="EMBL/GenBank/DDBJ databases">
        <authorList>
            <person name="de Groot N.N."/>
        </authorList>
    </citation>
    <scope>NUCLEOTIDE SEQUENCE [LARGE SCALE GENOMIC DNA]</scope>
    <source>
        <strain evidence="6 7">DSM 26424</strain>
    </source>
</reference>
<dbReference type="InterPro" id="IPR013342">
    <property type="entry name" value="Mandelate_racemase_C"/>
</dbReference>
<dbReference type="GO" id="GO:0000287">
    <property type="term" value="F:magnesium ion binding"/>
    <property type="evidence" value="ECO:0007669"/>
    <property type="project" value="UniProtKB-ARBA"/>
</dbReference>
<dbReference type="GO" id="GO:0016855">
    <property type="term" value="F:racemase and epimerase activity, acting on amino acids and derivatives"/>
    <property type="evidence" value="ECO:0007669"/>
    <property type="project" value="InterPro"/>
</dbReference>
<keyword evidence="4" id="KW-0460">Magnesium</keyword>
<dbReference type="InterPro" id="IPR018110">
    <property type="entry name" value="Mandel_Rmase/mucon_lact_enz_CS"/>
</dbReference>
<gene>
    <name evidence="6" type="ORF">SAMN04487993_100561</name>
</gene>
<evidence type="ECO:0000256" key="1">
    <source>
        <dbReference type="ARBA" id="ARBA00001946"/>
    </source>
</evidence>
<dbReference type="STRING" id="555512.SAMN04487993_100561"/>
<dbReference type="InterPro" id="IPR029017">
    <property type="entry name" value="Enolase-like_N"/>
</dbReference>
<evidence type="ECO:0000256" key="4">
    <source>
        <dbReference type="ARBA" id="ARBA00022842"/>
    </source>
</evidence>
<proteinExistence type="inferred from homology"/>
<name>A0A1G8KT60_9RHOB</name>
<evidence type="ECO:0000256" key="2">
    <source>
        <dbReference type="ARBA" id="ARBA00008031"/>
    </source>
</evidence>
<protein>
    <submittedName>
        <fullName evidence="6">L-alanine-DL-glutamate epimerase</fullName>
    </submittedName>
</protein>
<dbReference type="Proteomes" id="UP000199093">
    <property type="component" value="Unassembled WGS sequence"/>
</dbReference>
<evidence type="ECO:0000259" key="5">
    <source>
        <dbReference type="SMART" id="SM00922"/>
    </source>
</evidence>
<dbReference type="InterPro" id="IPR036849">
    <property type="entry name" value="Enolase-like_C_sf"/>
</dbReference>
<dbReference type="InterPro" id="IPR029065">
    <property type="entry name" value="Enolase_C-like"/>
</dbReference>
<evidence type="ECO:0000313" key="7">
    <source>
        <dbReference type="Proteomes" id="UP000199093"/>
    </source>
</evidence>
<dbReference type="RefSeq" id="WP_089845317.1">
    <property type="nucleotide sequence ID" value="NZ_FNEJ01000005.1"/>
</dbReference>
<dbReference type="InterPro" id="IPR034622">
    <property type="entry name" value="4R-hPro_betaine_2-epimerase"/>
</dbReference>
<dbReference type="OrthoDB" id="9802699at2"/>
<sequence length="367" mass="39007">MRIGEIHLFQYELPVTNGPYRIASGEVWSLTTTLVKLVAEDGTAGWGETCPVGPTYAEAHARGALAALTEMAPGLIGCEALPLPRPRRMDALLCGHNYAKAAVDIAAHDLWGRQLGVSVSDLLGGALTDRVASYCSIGVAAPDEAARIAAEKAREGYPRLQVKLGGRDVALDIEALRKVWQAIRDTGMTLAADGNRGWTTRDALRISRDCADIPMVLEQPCDTLEDLQKIRSLCHHPIYLDETATSLNTAITAAGTGLADGFGMKITRIGGLHPMRAFRDLCAARNLPHTCDDSWGGDIIAAACVHMAATVAPQRMEGAWLAAPYIDGHYDAENGISIRDGHIARPLGPGLGVSPDESLFGAALLSA</sequence>
<dbReference type="FunFam" id="3.30.390.10:FF:000009">
    <property type="entry name" value="Hydrophobic dipeptide epimerase"/>
    <property type="match status" value="1"/>
</dbReference>
<dbReference type="PROSITE" id="PS00908">
    <property type="entry name" value="MR_MLE_1"/>
    <property type="match status" value="1"/>
</dbReference>
<dbReference type="SFLD" id="SFLDS00001">
    <property type="entry name" value="Enolase"/>
    <property type="match status" value="1"/>
</dbReference>
<dbReference type="GO" id="GO:0006579">
    <property type="term" value="P:amino-acid betaine catabolic process"/>
    <property type="evidence" value="ECO:0007669"/>
    <property type="project" value="InterPro"/>
</dbReference>
<dbReference type="Pfam" id="PF13378">
    <property type="entry name" value="MR_MLE_C"/>
    <property type="match status" value="1"/>
</dbReference>
<dbReference type="SMART" id="SM00922">
    <property type="entry name" value="MR_MLE"/>
    <property type="match status" value="1"/>
</dbReference>
<dbReference type="Pfam" id="PF02746">
    <property type="entry name" value="MR_MLE_N"/>
    <property type="match status" value="1"/>
</dbReference>
<dbReference type="SUPFAM" id="SSF51604">
    <property type="entry name" value="Enolase C-terminal domain-like"/>
    <property type="match status" value="1"/>
</dbReference>
<dbReference type="InterPro" id="IPR034593">
    <property type="entry name" value="DgoD-like"/>
</dbReference>
<dbReference type="Gene3D" id="3.20.20.120">
    <property type="entry name" value="Enolase-like C-terminal domain"/>
    <property type="match status" value="1"/>
</dbReference>
<comment type="similarity">
    <text evidence="2">Belongs to the mandelate racemase/muconate lactonizing enzyme family.</text>
</comment>
<dbReference type="SFLD" id="SFLDG00180">
    <property type="entry name" value="muconate_cycloisomerase"/>
    <property type="match status" value="1"/>
</dbReference>